<dbReference type="Pfam" id="PF13770">
    <property type="entry name" value="DUF4169"/>
    <property type="match status" value="1"/>
</dbReference>
<evidence type="ECO:0000313" key="3">
    <source>
        <dbReference type="Proteomes" id="UP000187059"/>
    </source>
</evidence>
<feature type="compositionally biased region" description="Basic and acidic residues" evidence="1">
    <location>
        <begin position="33"/>
        <end position="58"/>
    </location>
</feature>
<evidence type="ECO:0000313" key="2">
    <source>
        <dbReference type="EMBL" id="APZ54831.1"/>
    </source>
</evidence>
<accession>A0A1P8UZM1</accession>
<proteinExistence type="predicted"/>
<protein>
    <submittedName>
        <fullName evidence="2">Putative DUF4169 protein</fullName>
    </submittedName>
</protein>
<gene>
    <name evidence="2" type="ORF">Ga0080574_TMP4497</name>
</gene>
<evidence type="ECO:0000256" key="1">
    <source>
        <dbReference type="SAM" id="MobiDB-lite"/>
    </source>
</evidence>
<dbReference type="EMBL" id="CP015093">
    <property type="protein sequence ID" value="APZ54831.1"/>
    <property type="molecule type" value="Genomic_DNA"/>
</dbReference>
<feature type="region of interest" description="Disordered" evidence="1">
    <location>
        <begin position="1"/>
        <end position="58"/>
    </location>
</feature>
<keyword evidence="3" id="KW-1185">Reference proteome</keyword>
<dbReference type="OrthoDB" id="7192657at2"/>
<dbReference type="Proteomes" id="UP000187059">
    <property type="component" value="Chromosome"/>
</dbReference>
<dbReference type="STRING" id="1250539.Ga0080574_TMP4497"/>
<sequence>MTTPVNLNRYRKEKARAEKRARADSNAVKFGRSKAEKSSELARKEKAARDLDGHRRDE</sequence>
<name>A0A1P8UZM1_9RHOB</name>
<dbReference type="InterPro" id="IPR025227">
    <property type="entry name" value="DUF4169"/>
</dbReference>
<organism evidence="2 3">
    <name type="scientific">Salipiger abyssi</name>
    <dbReference type="NCBI Taxonomy" id="1250539"/>
    <lineage>
        <taxon>Bacteria</taxon>
        <taxon>Pseudomonadati</taxon>
        <taxon>Pseudomonadota</taxon>
        <taxon>Alphaproteobacteria</taxon>
        <taxon>Rhodobacterales</taxon>
        <taxon>Roseobacteraceae</taxon>
        <taxon>Salipiger</taxon>
    </lineage>
</organism>
<dbReference type="RefSeq" id="WP_076704956.1">
    <property type="nucleotide sequence ID" value="NZ_CP015093.1"/>
</dbReference>
<dbReference type="AlphaFoldDB" id="A0A1P8UZM1"/>
<dbReference type="KEGG" id="paby:Ga0080574_TMP4497"/>
<reference evidence="2 3" key="1">
    <citation type="submission" date="2016-04" db="EMBL/GenBank/DDBJ databases">
        <title>Deep-sea bacteria in the southern Pacific.</title>
        <authorList>
            <person name="Tang K."/>
        </authorList>
    </citation>
    <scope>NUCLEOTIDE SEQUENCE [LARGE SCALE GENOMIC DNA]</scope>
    <source>
        <strain evidence="2 3">JLT2014</strain>
    </source>
</reference>